<keyword evidence="3" id="KW-1185">Reference proteome</keyword>
<protein>
    <submittedName>
        <fullName evidence="2">Uncharacterized protein</fullName>
    </submittedName>
</protein>
<gene>
    <name evidence="2" type="ORF">BV898_01388</name>
</gene>
<reference evidence="3" key="1">
    <citation type="submission" date="2017-01" db="EMBL/GenBank/DDBJ databases">
        <title>Comparative genomics of anhydrobiosis in the tardigrade Hypsibius dujardini.</title>
        <authorList>
            <person name="Yoshida Y."/>
            <person name="Koutsovoulos G."/>
            <person name="Laetsch D."/>
            <person name="Stevens L."/>
            <person name="Kumar S."/>
            <person name="Horikawa D."/>
            <person name="Ishino K."/>
            <person name="Komine S."/>
            <person name="Tomita M."/>
            <person name="Blaxter M."/>
            <person name="Arakawa K."/>
        </authorList>
    </citation>
    <scope>NUCLEOTIDE SEQUENCE [LARGE SCALE GENOMIC DNA]</scope>
    <source>
        <strain evidence="3">Z151</strain>
    </source>
</reference>
<evidence type="ECO:0000313" key="2">
    <source>
        <dbReference type="EMBL" id="OQV24796.1"/>
    </source>
</evidence>
<feature type="region of interest" description="Disordered" evidence="1">
    <location>
        <begin position="1"/>
        <end position="24"/>
    </location>
</feature>
<accession>A0A1W0XBA9</accession>
<comment type="caution">
    <text evidence="2">The sequence shown here is derived from an EMBL/GenBank/DDBJ whole genome shotgun (WGS) entry which is preliminary data.</text>
</comment>
<feature type="compositionally biased region" description="Low complexity" evidence="1">
    <location>
        <begin position="11"/>
        <end position="22"/>
    </location>
</feature>
<dbReference type="Proteomes" id="UP000192578">
    <property type="component" value="Unassembled WGS sequence"/>
</dbReference>
<organism evidence="2 3">
    <name type="scientific">Hypsibius exemplaris</name>
    <name type="common">Freshwater tardigrade</name>
    <dbReference type="NCBI Taxonomy" id="2072580"/>
    <lineage>
        <taxon>Eukaryota</taxon>
        <taxon>Metazoa</taxon>
        <taxon>Ecdysozoa</taxon>
        <taxon>Tardigrada</taxon>
        <taxon>Eutardigrada</taxon>
        <taxon>Parachela</taxon>
        <taxon>Hypsibioidea</taxon>
        <taxon>Hypsibiidae</taxon>
        <taxon>Hypsibius</taxon>
    </lineage>
</organism>
<evidence type="ECO:0000313" key="3">
    <source>
        <dbReference type="Proteomes" id="UP000192578"/>
    </source>
</evidence>
<dbReference type="EMBL" id="MTYJ01000005">
    <property type="protein sequence ID" value="OQV24796.1"/>
    <property type="molecule type" value="Genomic_DNA"/>
</dbReference>
<sequence>MSIQYPRRSRSTSSGGLTAGSLPNGKQIGQSMKLCPLQLFPAAATLYFLGPNIKSTACQDEDLGYSQTLECYSDLKCFRFSSNAPWDFVQWGVYRPEMTKAEIAQSNADLPTMQASKEGCPL</sequence>
<dbReference type="AlphaFoldDB" id="A0A1W0XBA9"/>
<proteinExistence type="predicted"/>
<name>A0A1W0XBA9_HYPEX</name>
<evidence type="ECO:0000256" key="1">
    <source>
        <dbReference type="SAM" id="MobiDB-lite"/>
    </source>
</evidence>